<dbReference type="Pfam" id="PF00295">
    <property type="entry name" value="Glyco_hydro_28"/>
    <property type="match status" value="1"/>
</dbReference>
<dbReference type="InterPro" id="IPR006626">
    <property type="entry name" value="PbH1"/>
</dbReference>
<organism evidence="6 7">
    <name type="scientific">Sphingobacterium spiritivorum ATCC 33300</name>
    <dbReference type="NCBI Taxonomy" id="525372"/>
    <lineage>
        <taxon>Bacteria</taxon>
        <taxon>Pseudomonadati</taxon>
        <taxon>Bacteroidota</taxon>
        <taxon>Sphingobacteriia</taxon>
        <taxon>Sphingobacteriales</taxon>
        <taxon>Sphingobacteriaceae</taxon>
        <taxon>Sphingobacterium</taxon>
    </lineage>
</organism>
<reference evidence="6 7" key="1">
    <citation type="submission" date="2009-01" db="EMBL/GenBank/DDBJ databases">
        <authorList>
            <person name="Qin X."/>
            <person name="Bachman B."/>
            <person name="Battles P."/>
            <person name="Bell A."/>
            <person name="Bess C."/>
            <person name="Bickham C."/>
            <person name="Chaboub L."/>
            <person name="Chen D."/>
            <person name="Coyle M."/>
            <person name="Deiros D.R."/>
            <person name="Dinh H."/>
            <person name="Forbes L."/>
            <person name="Fowler G."/>
            <person name="Francisco L."/>
            <person name="Fu Q."/>
            <person name="Gubbala S."/>
            <person name="Hale W."/>
            <person name="Han Y."/>
            <person name="Hemphill L."/>
            <person name="Highlander S.K."/>
            <person name="Hirani K."/>
            <person name="Hogues M."/>
            <person name="Jackson L."/>
            <person name="Jakkamsetti A."/>
            <person name="Javaid M."/>
            <person name="Jiang H."/>
            <person name="Korchina V."/>
            <person name="Kovar C."/>
            <person name="Lara F."/>
            <person name="Lee S."/>
            <person name="Mata R."/>
            <person name="Mathew T."/>
            <person name="Moen C."/>
            <person name="Morales K."/>
            <person name="Munidasa M."/>
            <person name="Nazareth L."/>
            <person name="Ngo R."/>
            <person name="Nguyen L."/>
            <person name="Okwuonu G."/>
            <person name="Ongeri F."/>
            <person name="Patil S."/>
            <person name="Petrosino J."/>
            <person name="Pham C."/>
            <person name="Pham P."/>
            <person name="Pu L.-L."/>
            <person name="Puazo M."/>
            <person name="Raj R."/>
            <person name="Reid J."/>
            <person name="Rouhana J."/>
            <person name="Saada N."/>
            <person name="Shang Y."/>
            <person name="Simmons D."/>
            <person name="Thornton R."/>
            <person name="Warren J."/>
            <person name="Weissenberger G."/>
            <person name="Zhang J."/>
            <person name="Zhang L."/>
            <person name="Zhou C."/>
            <person name="Zhu D."/>
            <person name="Muzny D."/>
            <person name="Worley K."/>
            <person name="Gibbs R."/>
        </authorList>
    </citation>
    <scope>NUCLEOTIDE SEQUENCE [LARGE SCALE GENOMIC DNA]</scope>
    <source>
        <strain evidence="6 7">ATCC 33300</strain>
    </source>
</reference>
<dbReference type="InterPro" id="IPR012334">
    <property type="entry name" value="Pectin_lyas_fold"/>
</dbReference>
<evidence type="ECO:0000313" key="7">
    <source>
        <dbReference type="Proteomes" id="UP000006241"/>
    </source>
</evidence>
<sequence>MKQRTLAMNKPIIYLGYHMMTQIKTIVLGLKFALFGWFTLSSYNPAQAQTAPSLPSIKQVHVKADTISIVRFGAQGDGISLNTQSINRAIAETSQKGGGVVLIPAGVWVTGPIELKSNINLHIQRDAILLFTDDFDQYKLVEANWEGQPAWRNQSPISGSNLENIAITGTGIIDGNGGAWRMVKKSKMTASQWKKLIESGGVLNDEKNIWYPSASSLNGSKTKNPSAVVPGKTAADYADVKDFFRPNLLVLNNCKQILLEGVTFQNSPAWNLHPLLCQDLTVRNVMVRNPWYAQNGDGIDIESCKNVLVENSTFDVGDDGICIKSGRDEAGRLRAVPTENVIIRNNVVYHAHGGFVIGSEMSGGARNIWVYDCSFIGTDIGLRFKTTRGRGGVVENIFIDRISMFDIPGEAILVDMYYEAKDPIPLIGDKQEAVKAVTLPVTEATPQFRNFKIKDVVVNGADKAIFFRGLPEMNIKGMSLENISIKSKKGIEIIESTDIELKNVKVITPETKPVVHIDNSQNIKFSTFSYPADSETLFQISGEKSKNINVSGTDVSKARQTTNLSPGVSKNAIKIAK</sequence>
<gene>
    <name evidence="6" type="ORF">HMPREF0765_0346</name>
</gene>
<dbReference type="PANTHER" id="PTHR31339">
    <property type="entry name" value="PECTIN LYASE-RELATED"/>
    <property type="match status" value="1"/>
</dbReference>
<dbReference type="InterPro" id="IPR024535">
    <property type="entry name" value="RHGA/B-epi-like_pectate_lyase"/>
</dbReference>
<dbReference type="HOGENOM" id="CLU_016031_8_3_10"/>
<dbReference type="SUPFAM" id="SSF51126">
    <property type="entry name" value="Pectin lyase-like"/>
    <property type="match status" value="1"/>
</dbReference>
<dbReference type="GO" id="GO:0005975">
    <property type="term" value="P:carbohydrate metabolic process"/>
    <property type="evidence" value="ECO:0007669"/>
    <property type="project" value="InterPro"/>
</dbReference>
<dbReference type="InterPro" id="IPR011050">
    <property type="entry name" value="Pectin_lyase_fold/virulence"/>
</dbReference>
<accession>C2FSP0</accession>
<dbReference type="InterPro" id="IPR000743">
    <property type="entry name" value="Glyco_hydro_28"/>
</dbReference>
<name>C2FSP0_SPHSI</name>
<feature type="domain" description="Rhamnogalacturonase A/B/Epimerase-like pectate lyase" evidence="5">
    <location>
        <begin position="67"/>
        <end position="188"/>
    </location>
</feature>
<dbReference type="SMART" id="SM00710">
    <property type="entry name" value="PbH1"/>
    <property type="match status" value="6"/>
</dbReference>
<evidence type="ECO:0000256" key="1">
    <source>
        <dbReference type="ARBA" id="ARBA00008834"/>
    </source>
</evidence>
<protein>
    <submittedName>
        <fullName evidence="6">Polygalacturonase (Pectinase)</fullName>
    </submittedName>
</protein>
<dbReference type="AlphaFoldDB" id="C2FSP0"/>
<evidence type="ECO:0000259" key="5">
    <source>
        <dbReference type="Pfam" id="PF12708"/>
    </source>
</evidence>
<evidence type="ECO:0000313" key="6">
    <source>
        <dbReference type="EMBL" id="EEI94014.1"/>
    </source>
</evidence>
<comment type="caution">
    <text evidence="6">The sequence shown here is derived from an EMBL/GenBank/DDBJ whole genome shotgun (WGS) entry which is preliminary data.</text>
</comment>
<evidence type="ECO:0000256" key="3">
    <source>
        <dbReference type="ARBA" id="ARBA00023295"/>
    </source>
</evidence>
<keyword evidence="2 4" id="KW-0378">Hydrolase</keyword>
<dbReference type="Gene3D" id="2.160.20.10">
    <property type="entry name" value="Single-stranded right-handed beta-helix, Pectin lyase-like"/>
    <property type="match status" value="1"/>
</dbReference>
<dbReference type="Proteomes" id="UP000006241">
    <property type="component" value="Unassembled WGS sequence"/>
</dbReference>
<proteinExistence type="inferred from homology"/>
<dbReference type="GO" id="GO:0004650">
    <property type="term" value="F:polygalacturonase activity"/>
    <property type="evidence" value="ECO:0007669"/>
    <property type="project" value="InterPro"/>
</dbReference>
<dbReference type="EMBL" id="ACHB01000007">
    <property type="protein sequence ID" value="EEI94014.1"/>
    <property type="molecule type" value="Genomic_DNA"/>
</dbReference>
<evidence type="ECO:0000256" key="4">
    <source>
        <dbReference type="RuleBase" id="RU361169"/>
    </source>
</evidence>
<keyword evidence="3 4" id="KW-0326">Glycosidase</keyword>
<dbReference type="InterPro" id="IPR051801">
    <property type="entry name" value="GH28_Enzymes"/>
</dbReference>
<evidence type="ECO:0000256" key="2">
    <source>
        <dbReference type="ARBA" id="ARBA00022801"/>
    </source>
</evidence>
<comment type="similarity">
    <text evidence="1 4">Belongs to the glycosyl hydrolase 28 family.</text>
</comment>
<dbReference type="RefSeq" id="WP_003011627.1">
    <property type="nucleotide sequence ID" value="NZ_GG668635.1"/>
</dbReference>
<dbReference type="PANTHER" id="PTHR31339:SF9">
    <property type="entry name" value="PLASMIN AND FIBRONECTIN-BINDING PROTEIN A"/>
    <property type="match status" value="1"/>
</dbReference>
<dbReference type="Pfam" id="PF12708">
    <property type="entry name" value="Pect-lyase_RHGA_epim"/>
    <property type="match status" value="1"/>
</dbReference>